<dbReference type="AlphaFoldDB" id="A0A0N4U075"/>
<proteinExistence type="predicted"/>
<name>A0A0N4U075_BRUPA</name>
<reference evidence="3" key="1">
    <citation type="submission" date="2017-02" db="UniProtKB">
        <authorList>
            <consortium name="WormBaseParasite"/>
        </authorList>
    </citation>
    <scope>IDENTIFICATION</scope>
</reference>
<keyword evidence="2" id="KW-1185">Reference proteome</keyword>
<evidence type="ECO:0000313" key="2">
    <source>
        <dbReference type="Proteomes" id="UP000278627"/>
    </source>
</evidence>
<evidence type="ECO:0000313" key="3">
    <source>
        <dbReference type="WBParaSite" id="BPAG_0001469501-mRNA-1"/>
    </source>
</evidence>
<dbReference type="EMBL" id="UZAD01013849">
    <property type="protein sequence ID" value="VDN95808.1"/>
    <property type="molecule type" value="Genomic_DNA"/>
</dbReference>
<gene>
    <name evidence="1" type="ORF">BPAG_LOCUS14623</name>
</gene>
<dbReference type="WBParaSite" id="BPAG_0001469501-mRNA-1">
    <property type="protein sequence ID" value="BPAG_0001469501-mRNA-1"/>
    <property type="gene ID" value="BPAG_0001469501"/>
</dbReference>
<evidence type="ECO:0000313" key="1">
    <source>
        <dbReference type="EMBL" id="VDN95808.1"/>
    </source>
</evidence>
<organism evidence="3">
    <name type="scientific">Brugia pahangi</name>
    <name type="common">Filarial nematode worm</name>
    <dbReference type="NCBI Taxonomy" id="6280"/>
    <lineage>
        <taxon>Eukaryota</taxon>
        <taxon>Metazoa</taxon>
        <taxon>Ecdysozoa</taxon>
        <taxon>Nematoda</taxon>
        <taxon>Chromadorea</taxon>
        <taxon>Rhabditida</taxon>
        <taxon>Spirurina</taxon>
        <taxon>Spiruromorpha</taxon>
        <taxon>Filarioidea</taxon>
        <taxon>Onchocercidae</taxon>
        <taxon>Brugia</taxon>
    </lineage>
</organism>
<reference evidence="1 2" key="2">
    <citation type="submission" date="2018-11" db="EMBL/GenBank/DDBJ databases">
        <authorList>
            <consortium name="Pathogen Informatics"/>
        </authorList>
    </citation>
    <scope>NUCLEOTIDE SEQUENCE [LARGE SCALE GENOMIC DNA]</scope>
</reference>
<protein>
    <submittedName>
        <fullName evidence="3">ATS domain-containing protein</fullName>
    </submittedName>
</protein>
<sequence>MAPNYNHTVVSSYSDNMVPKYNDITVMVSQWKLQCGNYNGTVAPNYNDTAVPKYSNATIPNYNDNMVLTTTTPRYTTTMTPWYL</sequence>
<accession>A0A0N4U075</accession>
<dbReference type="Proteomes" id="UP000278627">
    <property type="component" value="Unassembled WGS sequence"/>
</dbReference>